<organism evidence="1 2">
    <name type="scientific">Prevotella amnii DNF00058</name>
    <dbReference type="NCBI Taxonomy" id="1401066"/>
    <lineage>
        <taxon>Bacteria</taxon>
        <taxon>Pseudomonadati</taxon>
        <taxon>Bacteroidota</taxon>
        <taxon>Bacteroidia</taxon>
        <taxon>Bacteroidales</taxon>
        <taxon>Prevotellaceae</taxon>
        <taxon>Prevotella</taxon>
    </lineage>
</organism>
<protein>
    <submittedName>
        <fullName evidence="1">Uncharacterized protein</fullName>
    </submittedName>
</protein>
<dbReference type="Proteomes" id="UP000029614">
    <property type="component" value="Unassembled WGS sequence"/>
</dbReference>
<keyword evidence="2" id="KW-1185">Reference proteome</keyword>
<dbReference type="EMBL" id="JRNU01000014">
    <property type="protein sequence ID" value="KGF52251.1"/>
    <property type="molecule type" value="Genomic_DNA"/>
</dbReference>
<comment type="caution">
    <text evidence="1">The sequence shown here is derived from an EMBL/GenBank/DDBJ whole genome shotgun (WGS) entry which is preliminary data.</text>
</comment>
<evidence type="ECO:0000313" key="1">
    <source>
        <dbReference type="EMBL" id="KGF52251.1"/>
    </source>
</evidence>
<evidence type="ECO:0000313" key="2">
    <source>
        <dbReference type="Proteomes" id="UP000029614"/>
    </source>
</evidence>
<dbReference type="OrthoDB" id="1073285at2"/>
<name>A0A096AZV3_9BACT</name>
<dbReference type="RefSeq" id="WP_019035842.1">
    <property type="nucleotide sequence ID" value="NZ_JRNU01000014.1"/>
</dbReference>
<dbReference type="AlphaFoldDB" id="A0A096AZV3"/>
<reference evidence="1 2" key="1">
    <citation type="submission" date="2014-07" db="EMBL/GenBank/DDBJ databases">
        <authorList>
            <person name="McCorrison J."/>
            <person name="Sanka R."/>
            <person name="Torralba M."/>
            <person name="Gillis M."/>
            <person name="Haft D.H."/>
            <person name="Methe B."/>
            <person name="Sutton G."/>
            <person name="Nelson K.E."/>
        </authorList>
    </citation>
    <scope>NUCLEOTIDE SEQUENCE [LARGE SCALE GENOMIC DNA]</scope>
    <source>
        <strain evidence="1 2">DNF00058</strain>
    </source>
</reference>
<gene>
    <name evidence="1" type="ORF">HMPREF9302_04330</name>
</gene>
<accession>A0A096AZV3</accession>
<proteinExistence type="predicted"/>
<sequence>MSKVKKILLLSLVALLFIPIEGRCKKIDKKKYLVEWANYEVSTVAVGQNGTKHLKVWGFGKNVDKAIEQAKKNAVHACLFRGIPGSANARATPAIFSNQGNGQVAIDNFEYFYNFFEDAKEYLSFINITTDGVPSGQDRREVKKGYKVGLYVQVMYDNLREKMKRDGILKQGSSGFSY</sequence>